<evidence type="ECO:0000313" key="3">
    <source>
        <dbReference type="Proteomes" id="UP001295684"/>
    </source>
</evidence>
<feature type="region of interest" description="Disordered" evidence="1">
    <location>
        <begin position="330"/>
        <end position="350"/>
    </location>
</feature>
<feature type="compositionally biased region" description="Basic and acidic residues" evidence="1">
    <location>
        <begin position="331"/>
        <end position="344"/>
    </location>
</feature>
<evidence type="ECO:0000313" key="2">
    <source>
        <dbReference type="EMBL" id="CAI2367534.1"/>
    </source>
</evidence>
<comment type="caution">
    <text evidence="2">The sequence shown here is derived from an EMBL/GenBank/DDBJ whole genome shotgun (WGS) entry which is preliminary data.</text>
</comment>
<evidence type="ECO:0000256" key="1">
    <source>
        <dbReference type="SAM" id="MobiDB-lite"/>
    </source>
</evidence>
<keyword evidence="3" id="KW-1185">Reference proteome</keyword>
<sequence>MFGSYSKAGKNSGFMFREKLREKKSQYSVITAKERKKKKVKKVDPRMACFKSLSRDRRALIEGSRDVTNIPPVGKYNNNPKRRIRGGYISQTRHPDQSDFLTNLSHKKINSRDASNNISAAMLKVQKIITEPICEKLLGVISGNTTKNSNDQSFKRKFHKKKDEEEKRLNSDESKTEVKINIAKKPKSAHQRKRLKGRAQIRAKTAWQDPNKTGFKENRTSRDFRKNGFDAQKLKYENNISHYGDFRNTTSPTKYNLVISSKDRYLEVASSIGPKGVTSHIPGVDFDKIIKRDSFLNSGPDVNEKRFELLKTPESWNKYNNNFQVIRVNKTPKEQSQDTKDYNPNKEPTMQKLNTCIPNFKLNKDFNRTGFLNLCKEPRPEVYEIQKAREKLTTVKSFSIKRSCKRDLKMYKQTEAYANIQNENEKYDYIRRLMSS</sequence>
<dbReference type="Proteomes" id="UP001295684">
    <property type="component" value="Unassembled WGS sequence"/>
</dbReference>
<organism evidence="2 3">
    <name type="scientific">Euplotes crassus</name>
    <dbReference type="NCBI Taxonomy" id="5936"/>
    <lineage>
        <taxon>Eukaryota</taxon>
        <taxon>Sar</taxon>
        <taxon>Alveolata</taxon>
        <taxon>Ciliophora</taxon>
        <taxon>Intramacronucleata</taxon>
        <taxon>Spirotrichea</taxon>
        <taxon>Hypotrichia</taxon>
        <taxon>Euplotida</taxon>
        <taxon>Euplotidae</taxon>
        <taxon>Moneuplotes</taxon>
    </lineage>
</organism>
<reference evidence="2" key="1">
    <citation type="submission" date="2023-07" db="EMBL/GenBank/DDBJ databases">
        <authorList>
            <consortium name="AG Swart"/>
            <person name="Singh M."/>
            <person name="Singh A."/>
            <person name="Seah K."/>
            <person name="Emmerich C."/>
        </authorList>
    </citation>
    <scope>NUCLEOTIDE SEQUENCE</scope>
    <source>
        <strain evidence="2">DP1</strain>
    </source>
</reference>
<name>A0AAD1ULE4_EUPCR</name>
<proteinExistence type="predicted"/>
<dbReference type="EMBL" id="CAMPGE010008646">
    <property type="protein sequence ID" value="CAI2367534.1"/>
    <property type="molecule type" value="Genomic_DNA"/>
</dbReference>
<protein>
    <submittedName>
        <fullName evidence="2">Uncharacterized protein</fullName>
    </submittedName>
</protein>
<feature type="compositionally biased region" description="Basic and acidic residues" evidence="1">
    <location>
        <begin position="161"/>
        <end position="176"/>
    </location>
</feature>
<gene>
    <name evidence="2" type="ORF">ECRASSUSDP1_LOCUS8821</name>
</gene>
<feature type="region of interest" description="Disordered" evidence="1">
    <location>
        <begin position="146"/>
        <end position="176"/>
    </location>
</feature>
<accession>A0AAD1ULE4</accession>
<dbReference type="AlphaFoldDB" id="A0AAD1ULE4"/>